<evidence type="ECO:0000256" key="1">
    <source>
        <dbReference type="ARBA" id="ARBA00022786"/>
    </source>
</evidence>
<dbReference type="Gene3D" id="1.10.8.10">
    <property type="entry name" value="DNA helicase RuvA subunit, C-terminal domain"/>
    <property type="match status" value="1"/>
</dbReference>
<dbReference type="PANTHER" id="PTHR12281">
    <property type="entry name" value="RP42 RELATED"/>
    <property type="match status" value="1"/>
</dbReference>
<dbReference type="Proteomes" id="UP001160390">
    <property type="component" value="Unassembled WGS sequence"/>
</dbReference>
<evidence type="ECO:0000313" key="5">
    <source>
        <dbReference type="Proteomes" id="UP001160390"/>
    </source>
</evidence>
<dbReference type="GO" id="GO:0031624">
    <property type="term" value="F:ubiquitin conjugating enzyme binding"/>
    <property type="evidence" value="ECO:0007669"/>
    <property type="project" value="TreeGrafter"/>
</dbReference>
<dbReference type="InterPro" id="IPR005176">
    <property type="entry name" value="PONY_dom"/>
</dbReference>
<keyword evidence="5" id="KW-1185">Reference proteome</keyword>
<proteinExistence type="predicted"/>
<keyword evidence="1" id="KW-0833">Ubl conjugation pathway</keyword>
<dbReference type="Gene3D" id="1.10.238.10">
    <property type="entry name" value="EF-hand"/>
    <property type="match status" value="1"/>
</dbReference>
<dbReference type="Pfam" id="PF03556">
    <property type="entry name" value="Cullin_binding"/>
    <property type="match status" value="1"/>
</dbReference>
<dbReference type="SUPFAM" id="SSF46934">
    <property type="entry name" value="UBA-like"/>
    <property type="match status" value="1"/>
</dbReference>
<dbReference type="AlphaFoldDB" id="A0AA35M9V1"/>
<dbReference type="GO" id="GO:0032182">
    <property type="term" value="F:ubiquitin-like protein binding"/>
    <property type="evidence" value="ECO:0007669"/>
    <property type="project" value="TreeGrafter"/>
</dbReference>
<sequence>MAPSSAQIKSLVTQFHDLSGAPERVASRYLKATNYRLDAALDSYYAGNNDAKPSPLETRLNSLFDSLRDTKNDEKDKMEVDSTMSYLGQKLRVSLENAELFVVLELVQAPSVGEITRAGFVEGWKATRTEATVEAQAAYVQNLISSLSSDPAYFKKVYKHVFVAGREGDQKALGLDVAQVYWGILFSEPGWKWTSQNYDWLDLWKKFLAEKWTRSVNRDMWNMTLEFALKSKEDESLSFWNEDGAWPSVIDDFVEWCKNNGIGGGPGPGPGVVKSGMMDLDDIN</sequence>
<dbReference type="EMBL" id="CABFNP030001245">
    <property type="protein sequence ID" value="CAI6093205.1"/>
    <property type="molecule type" value="Genomic_DNA"/>
</dbReference>
<gene>
    <name evidence="4" type="ORF">CCHLO57077_00000269</name>
</gene>
<comment type="function">
    <text evidence="2">Neddylation of cullins play an essential role in the regulation of SCF-type complexes activity.</text>
</comment>
<dbReference type="Pfam" id="PF14555">
    <property type="entry name" value="UBA_4"/>
    <property type="match status" value="1"/>
</dbReference>
<dbReference type="InterPro" id="IPR042460">
    <property type="entry name" value="DCN1-like_PONY"/>
</dbReference>
<dbReference type="Gene3D" id="1.10.238.200">
    <property type="entry name" value="Cullin, PONY binding domain"/>
    <property type="match status" value="1"/>
</dbReference>
<reference evidence="4" key="1">
    <citation type="submission" date="2023-01" db="EMBL/GenBank/DDBJ databases">
        <authorList>
            <person name="Piombo E."/>
        </authorList>
    </citation>
    <scope>NUCLEOTIDE SEQUENCE</scope>
</reference>
<dbReference type="InterPro" id="IPR014764">
    <property type="entry name" value="DCN-prot"/>
</dbReference>
<evidence type="ECO:0000259" key="3">
    <source>
        <dbReference type="PROSITE" id="PS51229"/>
    </source>
</evidence>
<protein>
    <recommendedName>
        <fullName evidence="2">Defective in cullin neddylation protein</fullName>
    </recommendedName>
</protein>
<feature type="domain" description="DCUN1" evidence="3">
    <location>
        <begin position="55"/>
        <end position="258"/>
    </location>
</feature>
<name>A0AA35M9V1_9HYPO</name>
<dbReference type="PANTHER" id="PTHR12281:SF31">
    <property type="entry name" value="DCN1-LIKE PROTEIN 3"/>
    <property type="match status" value="1"/>
</dbReference>
<accession>A0AA35M9V1</accession>
<dbReference type="GO" id="GO:0000151">
    <property type="term" value="C:ubiquitin ligase complex"/>
    <property type="evidence" value="ECO:0007669"/>
    <property type="project" value="TreeGrafter"/>
</dbReference>
<dbReference type="GO" id="GO:0097602">
    <property type="term" value="F:cullin family protein binding"/>
    <property type="evidence" value="ECO:0007669"/>
    <property type="project" value="TreeGrafter"/>
</dbReference>
<organism evidence="4 5">
    <name type="scientific">Clonostachys chloroleuca</name>
    <dbReference type="NCBI Taxonomy" id="1926264"/>
    <lineage>
        <taxon>Eukaryota</taxon>
        <taxon>Fungi</taxon>
        <taxon>Dikarya</taxon>
        <taxon>Ascomycota</taxon>
        <taxon>Pezizomycotina</taxon>
        <taxon>Sordariomycetes</taxon>
        <taxon>Hypocreomycetidae</taxon>
        <taxon>Hypocreales</taxon>
        <taxon>Bionectriaceae</taxon>
        <taxon>Clonostachys</taxon>
    </lineage>
</organism>
<dbReference type="InterPro" id="IPR009060">
    <property type="entry name" value="UBA-like_sf"/>
</dbReference>
<dbReference type="PROSITE" id="PS51229">
    <property type="entry name" value="DCUN1"/>
    <property type="match status" value="1"/>
</dbReference>
<evidence type="ECO:0000313" key="4">
    <source>
        <dbReference type="EMBL" id="CAI6093205.1"/>
    </source>
</evidence>
<dbReference type="GO" id="GO:0045116">
    <property type="term" value="P:protein neddylation"/>
    <property type="evidence" value="ECO:0007669"/>
    <property type="project" value="TreeGrafter"/>
</dbReference>
<comment type="caution">
    <text evidence="4">The sequence shown here is derived from an EMBL/GenBank/DDBJ whole genome shotgun (WGS) entry which is preliminary data.</text>
</comment>
<evidence type="ECO:0000256" key="2">
    <source>
        <dbReference type="RuleBase" id="RU410713"/>
    </source>
</evidence>